<dbReference type="InterPro" id="IPR002725">
    <property type="entry name" value="YgjP-like_metallopeptidase"/>
</dbReference>
<name>F9Y402_KETVW</name>
<organism evidence="2 3">
    <name type="scientific">Ketogulonicigenium vulgare (strain WSH-001)</name>
    <dbReference type="NCBI Taxonomy" id="759362"/>
    <lineage>
        <taxon>Bacteria</taxon>
        <taxon>Pseudomonadati</taxon>
        <taxon>Pseudomonadota</taxon>
        <taxon>Alphaproteobacteria</taxon>
        <taxon>Rhodobacterales</taxon>
        <taxon>Roseobacteraceae</taxon>
        <taxon>Ketogulonicigenium</taxon>
    </lineage>
</organism>
<dbReference type="Proteomes" id="UP000000692">
    <property type="component" value="Chromosome"/>
</dbReference>
<feature type="domain" description="YgjP-like metallopeptidase" evidence="1">
    <location>
        <begin position="61"/>
        <end position="255"/>
    </location>
</feature>
<dbReference type="EMBL" id="CP002018">
    <property type="protein sequence ID" value="AEM41693.1"/>
    <property type="molecule type" value="Genomic_DNA"/>
</dbReference>
<dbReference type="InterPro" id="IPR053136">
    <property type="entry name" value="UTP_pyrophosphatase-like"/>
</dbReference>
<keyword evidence="3" id="KW-1185">Reference proteome</keyword>
<dbReference type="PATRIC" id="fig|759362.5.peg.1915"/>
<proteinExistence type="predicted"/>
<dbReference type="KEGG" id="kvl:KVU_1854"/>
<evidence type="ECO:0000259" key="1">
    <source>
        <dbReference type="Pfam" id="PF01863"/>
    </source>
</evidence>
<dbReference type="AlphaFoldDB" id="F9Y402"/>
<gene>
    <name evidence="2" type="ordered locus">KVU_1854</name>
</gene>
<evidence type="ECO:0000313" key="2">
    <source>
        <dbReference type="EMBL" id="AEM41693.1"/>
    </source>
</evidence>
<sequence>MPLAQVFAKALYVTSTARPQRAPRITENTGQNPAYGPYPAQFTIDADGPIAVQLRRNARAKRLTLRVSQHDGAVTLTLPPRASLDEALRFAQSRAEWIRRHLPMGGPRRVMIGDSLPLRGTAHVITAGTGRGVRAEGGALIVPGAASLGPRLAAYLKVQARDDISRAADHYARLARRPITRLTLRDTRSRWGSCTSDGALMFSWRLVMAPPPVLHYVAAHEVAHLLHMDHSPAFWAEVARLFPDHASARQWLRQHGSHLQRIDFTAPE</sequence>
<dbReference type="PANTHER" id="PTHR30399">
    <property type="entry name" value="UNCHARACTERIZED PROTEIN YGJP"/>
    <property type="match status" value="1"/>
</dbReference>
<dbReference type="eggNOG" id="COG1451">
    <property type="taxonomic scope" value="Bacteria"/>
</dbReference>
<dbReference type="PANTHER" id="PTHR30399:SF1">
    <property type="entry name" value="UTP PYROPHOSPHATASE"/>
    <property type="match status" value="1"/>
</dbReference>
<dbReference type="Pfam" id="PF01863">
    <property type="entry name" value="YgjP-like"/>
    <property type="match status" value="1"/>
</dbReference>
<accession>F9Y402</accession>
<dbReference type="CDD" id="cd07344">
    <property type="entry name" value="M48_yhfN_like"/>
    <property type="match status" value="1"/>
</dbReference>
<evidence type="ECO:0000313" key="3">
    <source>
        <dbReference type="Proteomes" id="UP000000692"/>
    </source>
</evidence>
<dbReference type="HOGENOM" id="CLU_065947_2_1_5"/>
<reference evidence="2 3" key="1">
    <citation type="journal article" date="2011" name="J. Bacteriol.">
        <title>Complete genome sequence of the industrial strain Ketogulonicigenium vulgare WSH-001.</title>
        <authorList>
            <person name="Liu L."/>
            <person name="Li Y."/>
            <person name="Zhang J."/>
            <person name="Zhou Z."/>
            <person name="Liu J."/>
            <person name="Li X."/>
            <person name="Zhou J."/>
            <person name="Du G."/>
            <person name="Wang L."/>
            <person name="Chen J."/>
        </authorList>
    </citation>
    <scope>NUCLEOTIDE SEQUENCE [LARGE SCALE GENOMIC DNA]</scope>
    <source>
        <strain evidence="2 3">WSH-001</strain>
    </source>
</reference>
<dbReference type="Gene3D" id="3.30.2010.10">
    <property type="entry name" value="Metalloproteases ('zincins'), catalytic domain"/>
    <property type="match status" value="1"/>
</dbReference>
<protein>
    <submittedName>
        <fullName evidence="2">Zinc metallopeptidase protein</fullName>
    </submittedName>
</protein>
<dbReference type="OrthoDB" id="9795402at2"/>